<reference evidence="2" key="1">
    <citation type="submission" date="2018-02" db="EMBL/GenBank/DDBJ databases">
        <title>Rhizophora mucronata_Transcriptome.</title>
        <authorList>
            <person name="Meera S.P."/>
            <person name="Sreeshan A."/>
            <person name="Augustine A."/>
        </authorList>
    </citation>
    <scope>NUCLEOTIDE SEQUENCE</scope>
    <source>
        <tissue evidence="2">Leaf</tissue>
    </source>
</reference>
<evidence type="ECO:0000256" key="1">
    <source>
        <dbReference type="SAM" id="SignalP"/>
    </source>
</evidence>
<dbReference type="EMBL" id="GGEC01085450">
    <property type="protein sequence ID" value="MBX65934.1"/>
    <property type="molecule type" value="Transcribed_RNA"/>
</dbReference>
<keyword evidence="1" id="KW-0732">Signal</keyword>
<feature type="signal peptide" evidence="1">
    <location>
        <begin position="1"/>
        <end position="18"/>
    </location>
</feature>
<proteinExistence type="predicted"/>
<feature type="chain" id="PRO_5015106416" evidence="1">
    <location>
        <begin position="19"/>
        <end position="40"/>
    </location>
</feature>
<sequence length="40" mass="4280">MALYILLLGLHATSPTSLIPWTSHLCCSGILIILLKCGRG</sequence>
<evidence type="ECO:0000313" key="2">
    <source>
        <dbReference type="EMBL" id="MBX65934.1"/>
    </source>
</evidence>
<dbReference type="AlphaFoldDB" id="A0A2P2QG98"/>
<accession>A0A2P2QG98</accession>
<protein>
    <submittedName>
        <fullName evidence="2">Uncharacterized protein</fullName>
    </submittedName>
</protein>
<name>A0A2P2QG98_RHIMU</name>
<organism evidence="2">
    <name type="scientific">Rhizophora mucronata</name>
    <name type="common">Asiatic mangrove</name>
    <dbReference type="NCBI Taxonomy" id="61149"/>
    <lineage>
        <taxon>Eukaryota</taxon>
        <taxon>Viridiplantae</taxon>
        <taxon>Streptophyta</taxon>
        <taxon>Embryophyta</taxon>
        <taxon>Tracheophyta</taxon>
        <taxon>Spermatophyta</taxon>
        <taxon>Magnoliopsida</taxon>
        <taxon>eudicotyledons</taxon>
        <taxon>Gunneridae</taxon>
        <taxon>Pentapetalae</taxon>
        <taxon>rosids</taxon>
        <taxon>fabids</taxon>
        <taxon>Malpighiales</taxon>
        <taxon>Rhizophoraceae</taxon>
        <taxon>Rhizophora</taxon>
    </lineage>
</organism>